<proteinExistence type="predicted"/>
<feature type="domain" description="SnoaL-like" evidence="1">
    <location>
        <begin position="12"/>
        <end position="93"/>
    </location>
</feature>
<dbReference type="InterPro" id="IPR032710">
    <property type="entry name" value="NTF2-like_dom_sf"/>
</dbReference>
<dbReference type="Pfam" id="PF12680">
    <property type="entry name" value="SnoaL_2"/>
    <property type="match status" value="1"/>
</dbReference>
<dbReference type="OrthoDB" id="13610at2"/>
<evidence type="ECO:0000313" key="2">
    <source>
        <dbReference type="EMBL" id="KJV06410.1"/>
    </source>
</evidence>
<organism evidence="2 3">
    <name type="scientific">Methylocucumis oryzae</name>
    <dbReference type="NCBI Taxonomy" id="1632867"/>
    <lineage>
        <taxon>Bacteria</taxon>
        <taxon>Pseudomonadati</taxon>
        <taxon>Pseudomonadota</taxon>
        <taxon>Gammaproteobacteria</taxon>
        <taxon>Methylococcales</taxon>
        <taxon>Methylococcaceae</taxon>
        <taxon>Methylocucumis</taxon>
    </lineage>
</organism>
<dbReference type="EMBL" id="LAJX01000112">
    <property type="protein sequence ID" value="KJV06410.1"/>
    <property type="molecule type" value="Genomic_DNA"/>
</dbReference>
<protein>
    <submittedName>
        <fullName evidence="2">Polyketide cyclase</fullName>
    </submittedName>
</protein>
<dbReference type="AlphaFoldDB" id="A0A0F3IHX9"/>
<sequence>MITPAFAQQFAHDWLNAWNSHDLEAILSHYADDSLFTSPYVVLLADEPSGVLHGKAALRNYWHKGLQRIPDLHFDLSDVLIGIDSLTLYYRGHNGMVAETFVFNASGLVQQAMACYALPTSD</sequence>
<dbReference type="Gene3D" id="3.10.450.50">
    <property type="match status" value="1"/>
</dbReference>
<reference evidence="3" key="1">
    <citation type="submission" date="2015-03" db="EMBL/GenBank/DDBJ databases">
        <title>Draft genome sequence of a novel methanotroph (Sn10-6) isolated from flooded ricefield rhizosphere in India.</title>
        <authorList>
            <person name="Pandit P.S."/>
            <person name="Pore S.D."/>
            <person name="Arora P."/>
            <person name="Kapse N.G."/>
            <person name="Dhakephalkar P.K."/>
            <person name="Rahalkar M.C."/>
        </authorList>
    </citation>
    <scope>NUCLEOTIDE SEQUENCE [LARGE SCALE GENOMIC DNA]</scope>
    <source>
        <strain evidence="3">Sn10-6</strain>
    </source>
</reference>
<evidence type="ECO:0000313" key="3">
    <source>
        <dbReference type="Proteomes" id="UP000033684"/>
    </source>
</evidence>
<dbReference type="SUPFAM" id="SSF54427">
    <property type="entry name" value="NTF2-like"/>
    <property type="match status" value="1"/>
</dbReference>
<dbReference type="InterPro" id="IPR037401">
    <property type="entry name" value="SnoaL-like"/>
</dbReference>
<comment type="caution">
    <text evidence="2">The sequence shown here is derived from an EMBL/GenBank/DDBJ whole genome shotgun (WGS) entry which is preliminary data.</text>
</comment>
<gene>
    <name evidence="2" type="ORF">VZ94_11360</name>
</gene>
<dbReference type="Proteomes" id="UP000033684">
    <property type="component" value="Unassembled WGS sequence"/>
</dbReference>
<reference evidence="2 3" key="2">
    <citation type="journal article" date="2016" name="Microb. Ecol.">
        <title>Genome Characteristics of a Novel Type I Methanotroph (Sn10-6) Isolated from a Flooded Indian Rice Field.</title>
        <authorList>
            <person name="Rahalkar M.C."/>
            <person name="Pandit P.S."/>
            <person name="Dhakephalkar P.K."/>
            <person name="Pore S."/>
            <person name="Arora P."/>
            <person name="Kapse N."/>
        </authorList>
    </citation>
    <scope>NUCLEOTIDE SEQUENCE [LARGE SCALE GENOMIC DNA]</scope>
    <source>
        <strain evidence="2 3">Sn10-6</strain>
    </source>
</reference>
<name>A0A0F3IHX9_9GAMM</name>
<evidence type="ECO:0000259" key="1">
    <source>
        <dbReference type="Pfam" id="PF12680"/>
    </source>
</evidence>
<dbReference type="RefSeq" id="WP_045779319.1">
    <property type="nucleotide sequence ID" value="NZ_LAJX01000112.1"/>
</dbReference>
<keyword evidence="3" id="KW-1185">Reference proteome</keyword>
<accession>A0A0F3IHX9</accession>